<keyword evidence="1" id="KW-0677">Repeat</keyword>
<dbReference type="InterPro" id="IPR011608">
    <property type="entry name" value="PRD"/>
</dbReference>
<evidence type="ECO:0000256" key="4">
    <source>
        <dbReference type="ARBA" id="ARBA00023163"/>
    </source>
</evidence>
<dbReference type="Gene3D" id="3.40.930.10">
    <property type="entry name" value="Mannitol-specific EII, Chain A"/>
    <property type="match status" value="1"/>
</dbReference>
<organism evidence="7 8">
    <name type="scientific">Candidatus Olsenella excrementavium</name>
    <dbReference type="NCBI Taxonomy" id="2838709"/>
    <lineage>
        <taxon>Bacteria</taxon>
        <taxon>Bacillati</taxon>
        <taxon>Actinomycetota</taxon>
        <taxon>Coriobacteriia</taxon>
        <taxon>Coriobacteriales</taxon>
        <taxon>Atopobiaceae</taxon>
        <taxon>Olsenella</taxon>
    </lineage>
</organism>
<protein>
    <submittedName>
        <fullName evidence="7">PTS sugar transporter subunit IIA</fullName>
    </submittedName>
</protein>
<dbReference type="InterPro" id="IPR016152">
    <property type="entry name" value="PTrfase/Anion_transptr"/>
</dbReference>
<dbReference type="InterPro" id="IPR007737">
    <property type="entry name" value="Mga_HTH"/>
</dbReference>
<dbReference type="Gene3D" id="1.10.10.10">
    <property type="entry name" value="Winged helix-like DNA-binding domain superfamily/Winged helix DNA-binding domain"/>
    <property type="match status" value="1"/>
</dbReference>
<proteinExistence type="predicted"/>
<gene>
    <name evidence="7" type="ORF">IAA42_03800</name>
</gene>
<dbReference type="CDD" id="cd00133">
    <property type="entry name" value="PTS_IIB"/>
    <property type="match status" value="1"/>
</dbReference>
<evidence type="ECO:0000256" key="1">
    <source>
        <dbReference type="ARBA" id="ARBA00022737"/>
    </source>
</evidence>
<dbReference type="Pfam" id="PF00359">
    <property type="entry name" value="PTS_EIIA_2"/>
    <property type="match status" value="1"/>
</dbReference>
<dbReference type="Gene3D" id="1.10.1790.10">
    <property type="entry name" value="PRD domain"/>
    <property type="match status" value="1"/>
</dbReference>
<dbReference type="Proteomes" id="UP000824133">
    <property type="component" value="Unassembled WGS sequence"/>
</dbReference>
<keyword evidence="3" id="KW-0010">Activator</keyword>
<keyword evidence="7" id="KW-0813">Transport</keyword>
<dbReference type="PROSITE" id="PS51094">
    <property type="entry name" value="PTS_EIIA_TYPE_2"/>
    <property type="match status" value="1"/>
</dbReference>
<keyword evidence="7" id="KW-0762">Sugar transport</keyword>
<reference evidence="7" key="2">
    <citation type="submission" date="2021-04" db="EMBL/GenBank/DDBJ databases">
        <authorList>
            <person name="Gilroy R."/>
        </authorList>
    </citation>
    <scope>NUCLEOTIDE SEQUENCE</scope>
    <source>
        <strain evidence="7">ChiHjej10B9-743</strain>
    </source>
</reference>
<evidence type="ECO:0000313" key="8">
    <source>
        <dbReference type="Proteomes" id="UP000824133"/>
    </source>
</evidence>
<dbReference type="PANTHER" id="PTHR30185">
    <property type="entry name" value="CRYPTIC BETA-GLUCOSIDE BGL OPERON ANTITERMINATOR"/>
    <property type="match status" value="1"/>
</dbReference>
<dbReference type="SUPFAM" id="SSF63520">
    <property type="entry name" value="PTS-regulatory domain, PRD"/>
    <property type="match status" value="1"/>
</dbReference>
<feature type="domain" description="PTS EIIA type-2" evidence="5">
    <location>
        <begin position="497"/>
        <end position="637"/>
    </location>
</feature>
<dbReference type="Pfam" id="PF00874">
    <property type="entry name" value="PRD"/>
    <property type="match status" value="1"/>
</dbReference>
<keyword evidence="2" id="KW-0805">Transcription regulation</keyword>
<name>A0A9D1ZA57_9ACTN</name>
<dbReference type="InterPro" id="IPR036634">
    <property type="entry name" value="PRD_sf"/>
</dbReference>
<dbReference type="CDD" id="cd00211">
    <property type="entry name" value="PTS_IIA_fru"/>
    <property type="match status" value="1"/>
</dbReference>
<keyword evidence="4" id="KW-0804">Transcription</keyword>
<reference evidence="7" key="1">
    <citation type="journal article" date="2021" name="PeerJ">
        <title>Extensive microbial diversity within the chicken gut microbiome revealed by metagenomics and culture.</title>
        <authorList>
            <person name="Gilroy R."/>
            <person name="Ravi A."/>
            <person name="Getino M."/>
            <person name="Pursley I."/>
            <person name="Horton D.L."/>
            <person name="Alikhan N.F."/>
            <person name="Baker D."/>
            <person name="Gharbi K."/>
            <person name="Hall N."/>
            <person name="Watson M."/>
            <person name="Adriaenssens E.M."/>
            <person name="Foster-Nyarko E."/>
            <person name="Jarju S."/>
            <person name="Secka A."/>
            <person name="Antonio M."/>
            <person name="Oren A."/>
            <person name="Chaudhuri R.R."/>
            <person name="La Ragione R."/>
            <person name="Hildebrand F."/>
            <person name="Pallen M.J."/>
        </authorList>
    </citation>
    <scope>NUCLEOTIDE SEQUENCE</scope>
    <source>
        <strain evidence="7">ChiHjej10B9-743</strain>
    </source>
</reference>
<dbReference type="AlphaFoldDB" id="A0A9D1ZA57"/>
<dbReference type="Pfam" id="PF05043">
    <property type="entry name" value="Mga"/>
    <property type="match status" value="1"/>
</dbReference>
<dbReference type="PROSITE" id="PS51372">
    <property type="entry name" value="PRD_2"/>
    <property type="match status" value="1"/>
</dbReference>
<dbReference type="InterPro" id="IPR036388">
    <property type="entry name" value="WH-like_DNA-bd_sf"/>
</dbReference>
<accession>A0A9D1ZA57</accession>
<sequence>MTENERRLIGVLSTDAWTPAADVARVLGVTTRTVRNYASRLNRQSPAGDPVVESSPRGYRLARSSSLPLSRGRADDLSTLLIGRLVAAREPVGTYDLADELHVSDSTLARALREARAVVAPFNLAIDARRGRLSLAGAELDKRHLMSHLLSTESSQNFLEFTRGSLLSRPYDSAAAARLVERALTEQGRTFNDYGLGNIVMHVIIMAERSGDEGLLDVGVDAGEMRGTSAWRASEAICRALDELDGGADATSLAACDAEVYYLSLVVASNSVSPSGWMVEKDNIAEFIEAEVVNLSRETVAALERAYGLEPFDEGFQVRLAVHLHGLLQRSRSGSFVRNPLAAETKQSYPLYYDMAVFVASEITRRTGLAVNEDEIAFLSFHIGGYFEIRPPDALRVTCAFLYIGYHDMQANALERIRRRFGDAISVTTEASALTVDAAALACDVVISPMPIDAPQSGAVVIVDPFVSDASLDAIDEQVRLAHARRRSAELSSALHRFLRPELFHRNLYADGTEEMVRRLVDECVALGLCAPSFADEVLEREALSSTAFFNQIAIPHSMSPSAHRSFLAIVVNDRPMPWGGQEVRMVMLLGLGETDRRSFRLLFDSLLEALSESANVAALLDSTDYADFVERLLGLI</sequence>
<dbReference type="SUPFAM" id="SSF55804">
    <property type="entry name" value="Phoshotransferase/anion transport protein"/>
    <property type="match status" value="1"/>
</dbReference>
<dbReference type="EMBL" id="DXCP01000029">
    <property type="protein sequence ID" value="HIY79541.1"/>
    <property type="molecule type" value="Genomic_DNA"/>
</dbReference>
<evidence type="ECO:0000256" key="3">
    <source>
        <dbReference type="ARBA" id="ARBA00023159"/>
    </source>
</evidence>
<evidence type="ECO:0000313" key="7">
    <source>
        <dbReference type="EMBL" id="HIY79541.1"/>
    </source>
</evidence>
<dbReference type="InterPro" id="IPR050661">
    <property type="entry name" value="BglG_antiterminators"/>
</dbReference>
<evidence type="ECO:0000259" key="6">
    <source>
        <dbReference type="PROSITE" id="PS51372"/>
    </source>
</evidence>
<feature type="domain" description="PRD" evidence="6">
    <location>
        <begin position="287"/>
        <end position="393"/>
    </location>
</feature>
<evidence type="ECO:0000256" key="2">
    <source>
        <dbReference type="ARBA" id="ARBA00023015"/>
    </source>
</evidence>
<evidence type="ECO:0000259" key="5">
    <source>
        <dbReference type="PROSITE" id="PS51094"/>
    </source>
</evidence>
<dbReference type="GO" id="GO:0006355">
    <property type="term" value="P:regulation of DNA-templated transcription"/>
    <property type="evidence" value="ECO:0007669"/>
    <property type="project" value="InterPro"/>
</dbReference>
<dbReference type="PANTHER" id="PTHR30185:SF12">
    <property type="entry name" value="TRANSCRIPTIONAL REGULATOR MANR"/>
    <property type="match status" value="1"/>
</dbReference>
<dbReference type="InterPro" id="IPR002178">
    <property type="entry name" value="PTS_EIIA_type-2_dom"/>
</dbReference>
<comment type="caution">
    <text evidence="7">The sequence shown here is derived from an EMBL/GenBank/DDBJ whole genome shotgun (WGS) entry which is preliminary data.</text>
</comment>